<dbReference type="Proteomes" id="UP000031829">
    <property type="component" value="Chromosome"/>
</dbReference>
<dbReference type="InterPro" id="IPR025003">
    <property type="entry name" value="DUF3973"/>
</dbReference>
<name>A0A0B6AC43_PRIM2</name>
<dbReference type="GeneID" id="93644195"/>
<accession>A0A0B6AC43</accession>
<protein>
    <submittedName>
        <fullName evidence="1">Uncharacterized protein</fullName>
    </submittedName>
</protein>
<evidence type="ECO:0000313" key="2">
    <source>
        <dbReference type="Proteomes" id="UP000031829"/>
    </source>
</evidence>
<organism evidence="1 2">
    <name type="scientific">Priestia megaterium (strain ATCC 14581 / DSM 32 / CCUG 1817 / JCM 2506 / NBRC 15308 / NCIMB 9376 / NCTC 10342 / NRRL B-14308 / VKM B-512 / Ford 19)</name>
    <name type="common">Bacillus megaterium</name>
    <dbReference type="NCBI Taxonomy" id="1348623"/>
    <lineage>
        <taxon>Bacteria</taxon>
        <taxon>Bacillati</taxon>
        <taxon>Bacillota</taxon>
        <taxon>Bacilli</taxon>
        <taxon>Bacillales</taxon>
        <taxon>Bacillaceae</taxon>
        <taxon>Priestia</taxon>
    </lineage>
</organism>
<gene>
    <name evidence="1" type="ORF">BG04_705</name>
</gene>
<dbReference type="Pfam" id="PF13119">
    <property type="entry name" value="DUF3973"/>
    <property type="match status" value="1"/>
</dbReference>
<reference evidence="1 2" key="1">
    <citation type="journal article" date="2015" name="Genome Announc.">
        <title>Complete genome sequences for 35 biothreat assay-relevant bacillus species.</title>
        <authorList>
            <person name="Johnson S.L."/>
            <person name="Daligault H.E."/>
            <person name="Davenport K.W."/>
            <person name="Jaissle J."/>
            <person name="Frey K.G."/>
            <person name="Ladner J.T."/>
            <person name="Broomall S.M."/>
            <person name="Bishop-Lilly K.A."/>
            <person name="Bruce D.C."/>
            <person name="Gibbons H.S."/>
            <person name="Coyne S.R."/>
            <person name="Lo C.C."/>
            <person name="Meincke L."/>
            <person name="Munk A.C."/>
            <person name="Koroleva G.I."/>
            <person name="Rosenzweig C.N."/>
            <person name="Palacios G.F."/>
            <person name="Redden C.L."/>
            <person name="Minogue T.D."/>
            <person name="Chain P.S."/>
        </authorList>
    </citation>
    <scope>NUCLEOTIDE SEQUENCE [LARGE SCALE GENOMIC DNA]</scope>
    <source>
        <strain evidence="2">ATCC 14581 / DSM 32 / JCM 2506 / NBRC 15308 / NCIMB 9376 / NCTC 10342 / NRRL B-14308 / VKM B-512</strain>
    </source>
</reference>
<evidence type="ECO:0000313" key="1">
    <source>
        <dbReference type="EMBL" id="AJI22475.1"/>
    </source>
</evidence>
<dbReference type="EMBL" id="CP009920">
    <property type="protein sequence ID" value="AJI22475.1"/>
    <property type="molecule type" value="Genomic_DNA"/>
</dbReference>
<dbReference type="AlphaFoldDB" id="A0A0B6AC43"/>
<dbReference type="HOGENOM" id="CLU_197291_0_0_9"/>
<proteinExistence type="predicted"/>
<sequence length="90" mass="10526">MYYCVTCCRLQNENLIKSKLFENGVYIDPFVGEKIPLGMCAHRCNHESCKRCEKEQIIKKIVPKKLSKLKKAIEYLPAHRHDSEKVPFSQ</sequence>
<dbReference type="RefSeq" id="WP_034649722.1">
    <property type="nucleotide sequence ID" value="NZ_BCVB01000012.1"/>
</dbReference>
<dbReference type="KEGG" id="bmeg:BG04_705"/>